<dbReference type="Gene3D" id="2.80.10.50">
    <property type="match status" value="1"/>
</dbReference>
<evidence type="ECO:0000256" key="6">
    <source>
        <dbReference type="ARBA" id="ARBA00022679"/>
    </source>
</evidence>
<dbReference type="SMART" id="SM00472">
    <property type="entry name" value="MIR"/>
    <property type="match status" value="2"/>
</dbReference>
<dbReference type="AlphaFoldDB" id="A0A1R0GSH7"/>
<evidence type="ECO:0000256" key="5">
    <source>
        <dbReference type="ARBA" id="ARBA00022676"/>
    </source>
</evidence>
<evidence type="ECO:0000256" key="3">
    <source>
        <dbReference type="ARBA" id="ARBA00007222"/>
    </source>
</evidence>
<dbReference type="Proteomes" id="UP000187455">
    <property type="component" value="Unassembled WGS sequence"/>
</dbReference>
<dbReference type="EC" id="2.4.1.109" evidence="4 14"/>
<evidence type="ECO:0000256" key="10">
    <source>
        <dbReference type="ARBA" id="ARBA00022989"/>
    </source>
</evidence>
<feature type="transmembrane region" description="Helical" evidence="14">
    <location>
        <begin position="56"/>
        <end position="75"/>
    </location>
</feature>
<dbReference type="STRING" id="133383.A0A1R0GSH7"/>
<evidence type="ECO:0000256" key="7">
    <source>
        <dbReference type="ARBA" id="ARBA00022692"/>
    </source>
</evidence>
<dbReference type="GO" id="GO:0004169">
    <property type="term" value="F:dolichyl-phosphate-mannose-protein mannosyltransferase activity"/>
    <property type="evidence" value="ECO:0007669"/>
    <property type="project" value="UniProtKB-UniRule"/>
</dbReference>
<protein>
    <recommendedName>
        <fullName evidence="4 14">Dolichyl-phosphate-mannose--protein mannosyltransferase</fullName>
        <ecNumber evidence="4 14">2.4.1.109</ecNumber>
    </recommendedName>
</protein>
<dbReference type="Pfam" id="PF16192">
    <property type="entry name" value="PMT_4TMC"/>
    <property type="match status" value="1"/>
</dbReference>
<sequence length="792" mass="90734">MKMADEQTGLHNRKVRTSSKTHNKTVDYESSDEKSSLHGNESLHLKHKEGSFYKNNYALIGFVIISVLSITSRLWKIWSPGQVVFDEVHFGKFSSYYLRREYYFDVHPPLAKMILAIPGWLIGYDGKFLFDKIGMDFTENGAPYFIMRSLVAMFGSGIPILTYMIMAESGYSLAVTFATAFMITFDNSLVLHSRLILLDSIMLFFIVGSVYSYIRFYKLRFQPFTTQWYTWLFSTGIFLGCSFSCKLVGLFTYMSVGVLVIIDLWNILDIKKGNSMQQFVKHFSTRFVALITTPFLLYLSFFYIHFAILTKTGPGDSYHTPNFQMQLAGNRLTINTSVVNFGDAVSLKHLDTSAFLHGRLDRYPRKYDDGRIGSNGHQVTGSMNLDSGSYWIIAPVDLSENIMTLFNETGQLKEDSVISNDIAPYLRVRNRALVRLIHRDTLKVLRTHDVASPLTATNMEFTMIDYNNTADYKDTLFYLDFDQPQEKKTGPNGELLEDELRTISKRIHIISKSQNVGLLTNQKLLPDWGFGDHEINGDKNPKGPGTLWTINSVFGKTSTGDEEKIVIPKFSFLQKFMELQKVMLEQNAKLIKPHPYQSTPESWPLMKRGISFWVNSKKNQQIYFVANPFGWVLALIGLISISGFYLYVSGCHQRQMTIIPYMKERHIARNGLVMVGLYFAHYLPFFSMGRALFIHHYLPALIFEYMALGAALQLITVSDYSKFALFSPIFTRANLPVIPQSRMALFGILAIIFMQFVTFIYFSPFVYGSPLSRDQTLSRKWISTWDFTVPKA</sequence>
<comment type="pathway">
    <text evidence="2 14">Protein modification; protein glycosylation.</text>
</comment>
<evidence type="ECO:0000256" key="15">
    <source>
        <dbReference type="SAM" id="MobiDB-lite"/>
    </source>
</evidence>
<comment type="caution">
    <text evidence="17">The sequence shown here is derived from an EMBL/GenBank/DDBJ whole genome shotgun (WGS) entry which is preliminary data.</text>
</comment>
<keyword evidence="11 14" id="KW-0472">Membrane</keyword>
<evidence type="ECO:0000256" key="4">
    <source>
        <dbReference type="ARBA" id="ARBA00012839"/>
    </source>
</evidence>
<comment type="function">
    <text evidence="14">Transfers mannose from Dol-P-mannose to Ser or Thr residues on proteins.</text>
</comment>
<dbReference type="GO" id="GO:0005789">
    <property type="term" value="C:endoplasmic reticulum membrane"/>
    <property type="evidence" value="ECO:0007669"/>
    <property type="project" value="UniProtKB-SubCell"/>
</dbReference>
<proteinExistence type="inferred from homology"/>
<dbReference type="PANTHER" id="PTHR10050">
    <property type="entry name" value="DOLICHYL-PHOSPHATE-MANNOSE--PROTEIN MANNOSYLTRANSFERASE"/>
    <property type="match status" value="1"/>
</dbReference>
<evidence type="ECO:0000256" key="9">
    <source>
        <dbReference type="ARBA" id="ARBA00022824"/>
    </source>
</evidence>
<evidence type="ECO:0000256" key="8">
    <source>
        <dbReference type="ARBA" id="ARBA00022737"/>
    </source>
</evidence>
<feature type="domain" description="MIR" evidence="16">
    <location>
        <begin position="336"/>
        <end position="396"/>
    </location>
</feature>
<keyword evidence="5 14" id="KW-0328">Glycosyltransferase</keyword>
<gene>
    <name evidence="17" type="ORF">AYI68_g6082</name>
</gene>
<evidence type="ECO:0000256" key="1">
    <source>
        <dbReference type="ARBA" id="ARBA00004477"/>
    </source>
</evidence>
<keyword evidence="6 14" id="KW-0808">Transferase</keyword>
<reference evidence="17 18" key="1">
    <citation type="journal article" date="2016" name="Mol. Biol. Evol.">
        <title>Genome-Wide Survey of Gut Fungi (Harpellales) Reveals the First Horizontally Transferred Ubiquitin Gene from a Mosquito Host.</title>
        <authorList>
            <person name="Wang Y."/>
            <person name="White M.M."/>
            <person name="Kvist S."/>
            <person name="Moncalvo J.M."/>
        </authorList>
    </citation>
    <scope>NUCLEOTIDE SEQUENCE [LARGE SCALE GENOMIC DNA]</scope>
    <source>
        <strain evidence="17 18">ALG-7-W6</strain>
    </source>
</reference>
<evidence type="ECO:0000256" key="2">
    <source>
        <dbReference type="ARBA" id="ARBA00004922"/>
    </source>
</evidence>
<comment type="catalytic activity">
    <reaction evidence="12 14">
        <text>a di-trans,poly-cis-dolichyl beta-D-mannosyl phosphate + L-threonyl-[protein] = 3-O-(alpha-D-mannosyl)-L-threonyl-[protein] + a di-trans,poly-cis-dolichyl phosphate + H(+)</text>
        <dbReference type="Rhea" id="RHEA:53396"/>
        <dbReference type="Rhea" id="RHEA-COMP:11060"/>
        <dbReference type="Rhea" id="RHEA-COMP:13547"/>
        <dbReference type="Rhea" id="RHEA-COMP:19498"/>
        <dbReference type="Rhea" id="RHEA-COMP:19501"/>
        <dbReference type="ChEBI" id="CHEBI:15378"/>
        <dbReference type="ChEBI" id="CHEBI:30013"/>
        <dbReference type="ChEBI" id="CHEBI:57683"/>
        <dbReference type="ChEBI" id="CHEBI:58211"/>
        <dbReference type="ChEBI" id="CHEBI:137323"/>
        <dbReference type="EC" id="2.4.1.109"/>
    </reaction>
</comment>
<evidence type="ECO:0000256" key="14">
    <source>
        <dbReference type="RuleBase" id="RU367007"/>
    </source>
</evidence>
<dbReference type="EMBL" id="LSSL01004053">
    <property type="protein sequence ID" value="OLY79840.1"/>
    <property type="molecule type" value="Genomic_DNA"/>
</dbReference>
<name>A0A1R0GSH7_9FUNG</name>
<keyword evidence="9 14" id="KW-0256">Endoplasmic reticulum</keyword>
<feature type="transmembrane region" description="Helical" evidence="14">
    <location>
        <begin position="196"/>
        <end position="217"/>
    </location>
</feature>
<feature type="compositionally biased region" description="Basic residues" evidence="15">
    <location>
        <begin position="11"/>
        <end position="23"/>
    </location>
</feature>
<dbReference type="PROSITE" id="PS50919">
    <property type="entry name" value="MIR"/>
    <property type="match status" value="1"/>
</dbReference>
<evidence type="ECO:0000256" key="11">
    <source>
        <dbReference type="ARBA" id="ARBA00023136"/>
    </source>
</evidence>
<dbReference type="PANTHER" id="PTHR10050:SF51">
    <property type="entry name" value="PROTEIN O-MANNOSYL-TRANSFERASE 1"/>
    <property type="match status" value="1"/>
</dbReference>
<evidence type="ECO:0000259" key="16">
    <source>
        <dbReference type="PROSITE" id="PS50919"/>
    </source>
</evidence>
<comment type="catalytic activity">
    <reaction evidence="13 14">
        <text>a di-trans,poly-cis-dolichyl beta-D-mannosyl phosphate + L-seryl-[protein] = 3-O-(alpha-D-mannosyl)-L-seryl-[protein] + a di-trans,poly-cis-dolichyl phosphate + H(+)</text>
        <dbReference type="Rhea" id="RHEA:17377"/>
        <dbReference type="Rhea" id="RHEA-COMP:9863"/>
        <dbReference type="Rhea" id="RHEA-COMP:13546"/>
        <dbReference type="Rhea" id="RHEA-COMP:19498"/>
        <dbReference type="Rhea" id="RHEA-COMP:19501"/>
        <dbReference type="ChEBI" id="CHEBI:15378"/>
        <dbReference type="ChEBI" id="CHEBI:29999"/>
        <dbReference type="ChEBI" id="CHEBI:57683"/>
        <dbReference type="ChEBI" id="CHEBI:58211"/>
        <dbReference type="ChEBI" id="CHEBI:137321"/>
        <dbReference type="EC" id="2.4.1.109"/>
    </reaction>
</comment>
<dbReference type="OrthoDB" id="292747at2759"/>
<evidence type="ECO:0000313" key="18">
    <source>
        <dbReference type="Proteomes" id="UP000187455"/>
    </source>
</evidence>
<dbReference type="InterPro" id="IPR016093">
    <property type="entry name" value="MIR_motif"/>
</dbReference>
<evidence type="ECO:0000313" key="17">
    <source>
        <dbReference type="EMBL" id="OLY79840.1"/>
    </source>
</evidence>
<evidence type="ECO:0000256" key="12">
    <source>
        <dbReference type="ARBA" id="ARBA00045085"/>
    </source>
</evidence>
<keyword evidence="18" id="KW-1185">Reference proteome</keyword>
<accession>A0A1R0GSH7</accession>
<organism evidence="17 18">
    <name type="scientific">Smittium mucronatum</name>
    <dbReference type="NCBI Taxonomy" id="133383"/>
    <lineage>
        <taxon>Eukaryota</taxon>
        <taxon>Fungi</taxon>
        <taxon>Fungi incertae sedis</taxon>
        <taxon>Zoopagomycota</taxon>
        <taxon>Kickxellomycotina</taxon>
        <taxon>Harpellomycetes</taxon>
        <taxon>Harpellales</taxon>
        <taxon>Legeriomycetaceae</taxon>
        <taxon>Smittium</taxon>
    </lineage>
</organism>
<feature type="region of interest" description="Disordered" evidence="15">
    <location>
        <begin position="1"/>
        <end position="40"/>
    </location>
</feature>
<feature type="transmembrane region" description="Helical" evidence="14">
    <location>
        <begin position="667"/>
        <end position="685"/>
    </location>
</feature>
<dbReference type="InterPro" id="IPR032421">
    <property type="entry name" value="PMT_4TMC"/>
</dbReference>
<keyword evidence="10 14" id="KW-1133">Transmembrane helix</keyword>
<keyword evidence="8" id="KW-0677">Repeat</keyword>
<dbReference type="UniPathway" id="UPA00378"/>
<dbReference type="InterPro" id="IPR003342">
    <property type="entry name" value="ArnT-like_N"/>
</dbReference>
<feature type="transmembrane region" description="Helical" evidence="14">
    <location>
        <begin position="287"/>
        <end position="308"/>
    </location>
</feature>
<keyword evidence="7 14" id="KW-0812">Transmembrane</keyword>
<dbReference type="SUPFAM" id="SSF82109">
    <property type="entry name" value="MIR domain"/>
    <property type="match status" value="1"/>
</dbReference>
<dbReference type="InterPro" id="IPR027005">
    <property type="entry name" value="PMT-like"/>
</dbReference>
<evidence type="ECO:0000256" key="13">
    <source>
        <dbReference type="ARBA" id="ARBA00045102"/>
    </source>
</evidence>
<comment type="subcellular location">
    <subcellularLocation>
        <location evidence="1 14">Endoplasmic reticulum membrane</location>
        <topology evidence="1 14">Multi-pass membrane protein</topology>
    </subcellularLocation>
</comment>
<comment type="similarity">
    <text evidence="3 14">Belongs to the glycosyltransferase 39 family.</text>
</comment>
<feature type="transmembrane region" description="Helical" evidence="14">
    <location>
        <begin position="237"/>
        <end position="266"/>
    </location>
</feature>
<feature type="transmembrane region" description="Helical" evidence="14">
    <location>
        <begin position="743"/>
        <end position="762"/>
    </location>
</feature>
<dbReference type="Pfam" id="PF02366">
    <property type="entry name" value="PMT"/>
    <property type="match status" value="1"/>
</dbReference>
<feature type="transmembrane region" description="Helical" evidence="14">
    <location>
        <begin position="629"/>
        <end position="647"/>
    </location>
</feature>
<feature type="compositionally biased region" description="Basic and acidic residues" evidence="15">
    <location>
        <begin position="24"/>
        <end position="40"/>
    </location>
</feature>
<feature type="transmembrane region" description="Helical" evidence="14">
    <location>
        <begin position="106"/>
        <end position="124"/>
    </location>
</feature>
<feature type="transmembrane region" description="Helical" evidence="14">
    <location>
        <begin position="145"/>
        <end position="165"/>
    </location>
</feature>
<dbReference type="InterPro" id="IPR036300">
    <property type="entry name" value="MIR_dom_sf"/>
</dbReference>